<evidence type="ECO:0000259" key="1">
    <source>
        <dbReference type="Pfam" id="PF06983"/>
    </source>
</evidence>
<dbReference type="AlphaFoldDB" id="A0A5B7WXF9"/>
<gene>
    <name evidence="2" type="ORF">GcLGCM259_2895</name>
</gene>
<proteinExistence type="predicted"/>
<dbReference type="Pfam" id="PF06983">
    <property type="entry name" value="3-dmu-9_3-mt"/>
    <property type="match status" value="1"/>
</dbReference>
<dbReference type="EMBL" id="CP034412">
    <property type="protein sequence ID" value="QCY48602.1"/>
    <property type="molecule type" value="Genomic_DNA"/>
</dbReference>
<dbReference type="PANTHER" id="PTHR33990:SF1">
    <property type="entry name" value="PROTEIN YJDN"/>
    <property type="match status" value="1"/>
</dbReference>
<protein>
    <submittedName>
        <fullName evidence="2">Peptidase S8</fullName>
    </submittedName>
</protein>
<dbReference type="SUPFAM" id="SSF54593">
    <property type="entry name" value="Glyoxalase/Bleomycin resistance protein/Dihydroxybiphenyl dioxygenase"/>
    <property type="match status" value="1"/>
</dbReference>
<dbReference type="CDD" id="cd06588">
    <property type="entry name" value="PhnB_like"/>
    <property type="match status" value="1"/>
</dbReference>
<dbReference type="Proteomes" id="UP000307000">
    <property type="component" value="Chromosome"/>
</dbReference>
<dbReference type="PANTHER" id="PTHR33990">
    <property type="entry name" value="PROTEIN YJDN-RELATED"/>
    <property type="match status" value="1"/>
</dbReference>
<evidence type="ECO:0000313" key="3">
    <source>
        <dbReference type="Proteomes" id="UP000307000"/>
    </source>
</evidence>
<dbReference type="KEGG" id="gcr:GcLGCM259_2895"/>
<feature type="domain" description="PhnB-like" evidence="1">
    <location>
        <begin position="5"/>
        <end position="133"/>
    </location>
</feature>
<evidence type="ECO:0000313" key="2">
    <source>
        <dbReference type="EMBL" id="QCY48602.1"/>
    </source>
</evidence>
<dbReference type="RefSeq" id="WP_138175981.1">
    <property type="nucleotide sequence ID" value="NZ_CP034412.1"/>
</dbReference>
<name>A0A5B7WXF9_9MICC</name>
<sequence>MTVAMTPYLRYGGVAREAMELYHSVFGGELSFMTFAEGAGETNPQVADQIMHSSLYVDRGLHLMASDTHPDMNVGPNGTIAISGSGEDGPSEIDTLKEWWSKLSKDSHIDIPLEQAPWGDYFGQLTDRYGVTWMFNIGADASQ</sequence>
<organism evidence="2 3">
    <name type="scientific">Glutamicibacter creatinolyticus</name>
    <dbReference type="NCBI Taxonomy" id="162496"/>
    <lineage>
        <taxon>Bacteria</taxon>
        <taxon>Bacillati</taxon>
        <taxon>Actinomycetota</taxon>
        <taxon>Actinomycetes</taxon>
        <taxon>Micrococcales</taxon>
        <taxon>Micrococcaceae</taxon>
        <taxon>Glutamicibacter</taxon>
    </lineage>
</organism>
<accession>A0A5B7WXF9</accession>
<dbReference type="InterPro" id="IPR029068">
    <property type="entry name" value="Glyas_Bleomycin-R_OHBP_Dase"/>
</dbReference>
<dbReference type="Gene3D" id="3.10.180.10">
    <property type="entry name" value="2,3-Dihydroxybiphenyl 1,2-Dioxygenase, domain 1"/>
    <property type="match status" value="1"/>
</dbReference>
<reference evidence="2 3" key="1">
    <citation type="submission" date="2018-12" db="EMBL/GenBank/DDBJ databases">
        <title>Complete Genome Sequence of Glutamicibacter creatinolyticus strain LGCM259,isolated from an abscess of a 12-year-old mare in Italy.</title>
        <authorList>
            <person name="Santos R.G."/>
            <person name="Silva A.L."/>
            <person name="Seyffert N."/>
            <person name="Castro T.L.P."/>
            <person name="Attili A.R."/>
            <person name="Rifici C."/>
            <person name="Mazzullo G."/>
            <person name="Brenig B."/>
            <person name="Venanzi F."/>
            <person name="Azevedo V."/>
        </authorList>
    </citation>
    <scope>NUCLEOTIDE SEQUENCE [LARGE SCALE GENOMIC DNA]</scope>
    <source>
        <strain evidence="2 3">LGCM 259</strain>
    </source>
</reference>
<dbReference type="InterPro" id="IPR028973">
    <property type="entry name" value="PhnB-like"/>
</dbReference>
<keyword evidence="3" id="KW-1185">Reference proteome</keyword>